<reference evidence="1 2" key="1">
    <citation type="submission" date="2017-08" db="EMBL/GenBank/DDBJ databases">
        <title>Draft genome sequence of filamentous cyanobacterium Calothrix elsteri CCALA 953.</title>
        <authorList>
            <person name="Gagunashvili A.N."/>
            <person name="Elster J."/>
            <person name="Andresson O.S."/>
        </authorList>
    </citation>
    <scope>NUCLEOTIDE SEQUENCE [LARGE SCALE GENOMIC DNA]</scope>
    <source>
        <strain evidence="1 2">CCALA 953</strain>
    </source>
</reference>
<dbReference type="AlphaFoldDB" id="A0A2A2TH21"/>
<keyword evidence="2" id="KW-1185">Reference proteome</keyword>
<dbReference type="Proteomes" id="UP000218238">
    <property type="component" value="Unassembled WGS sequence"/>
</dbReference>
<organism evidence="1 2">
    <name type="scientific">Brunnivagina elsteri CCALA 953</name>
    <dbReference type="NCBI Taxonomy" id="987040"/>
    <lineage>
        <taxon>Bacteria</taxon>
        <taxon>Bacillati</taxon>
        <taxon>Cyanobacteriota</taxon>
        <taxon>Cyanophyceae</taxon>
        <taxon>Nostocales</taxon>
        <taxon>Calotrichaceae</taxon>
        <taxon>Brunnivagina</taxon>
    </lineage>
</organism>
<gene>
    <name evidence="1" type="ORF">CK510_15740</name>
</gene>
<evidence type="ECO:0000313" key="2">
    <source>
        <dbReference type="Proteomes" id="UP000218238"/>
    </source>
</evidence>
<proteinExistence type="predicted"/>
<sequence length="63" mass="7438">MKTPNKLFVIIELEKQYILSLYLIQNLKLKACTEQQRMYPKSLTSLQTMQSIVSPSTVWRKYA</sequence>
<name>A0A2A2TH21_9CYAN</name>
<dbReference type="EMBL" id="NTFS01000170">
    <property type="protein sequence ID" value="PAX53107.1"/>
    <property type="molecule type" value="Genomic_DNA"/>
</dbReference>
<protein>
    <submittedName>
        <fullName evidence="1">Uncharacterized protein</fullName>
    </submittedName>
</protein>
<evidence type="ECO:0000313" key="1">
    <source>
        <dbReference type="EMBL" id="PAX53107.1"/>
    </source>
</evidence>
<accession>A0A2A2TH21</accession>
<comment type="caution">
    <text evidence="1">The sequence shown here is derived from an EMBL/GenBank/DDBJ whole genome shotgun (WGS) entry which is preliminary data.</text>
</comment>